<keyword evidence="6 15" id="KW-0375">Hydrogen ion transport</keyword>
<dbReference type="KEGG" id="bva:BVAF_004"/>
<dbReference type="InterPro" id="IPR005864">
    <property type="entry name" value="ATP_synth_F0_bsu_bac"/>
</dbReference>
<protein>
    <recommendedName>
        <fullName evidence="15">ATP synthase subunit b</fullName>
    </recommendedName>
    <alternativeName>
        <fullName evidence="15">ATP synthase F(0) sector subunit b</fullName>
    </alternativeName>
    <alternativeName>
        <fullName evidence="15">ATPase subunit I</fullName>
    </alternativeName>
    <alternativeName>
        <fullName evidence="15">F-type ATPase subunit b</fullName>
        <shortName evidence="15">F-ATPase subunit b</shortName>
    </alternativeName>
</protein>
<keyword evidence="18" id="KW-1185">Reference proteome</keyword>
<organism evidence="17 18">
    <name type="scientific">Blochmanniella vafra (strain BVAF)</name>
    <dbReference type="NCBI Taxonomy" id="859654"/>
    <lineage>
        <taxon>Bacteria</taxon>
        <taxon>Pseudomonadati</taxon>
        <taxon>Pseudomonadota</taxon>
        <taxon>Gammaproteobacteria</taxon>
        <taxon>Enterobacterales</taxon>
        <taxon>Enterobacteriaceae</taxon>
        <taxon>ant endosymbionts</taxon>
        <taxon>Candidatus Blochmanniella</taxon>
    </lineage>
</organism>
<dbReference type="RefSeq" id="WP_013516343.1">
    <property type="nucleotide sequence ID" value="NC_014909.2"/>
</dbReference>
<keyword evidence="7 15" id="KW-1133">Transmembrane helix</keyword>
<keyword evidence="2 15" id="KW-0813">Transport</keyword>
<keyword evidence="15" id="KW-0997">Cell inner membrane</keyword>
<keyword evidence="4 15" id="KW-0138">CF(0)</keyword>
<dbReference type="Gene3D" id="1.20.5.620">
    <property type="entry name" value="F1F0 ATP synthase subunit B, membrane domain"/>
    <property type="match status" value="1"/>
</dbReference>
<comment type="similarity">
    <text evidence="1 15 16">Belongs to the ATPase B chain family.</text>
</comment>
<dbReference type="PANTHER" id="PTHR33445:SF1">
    <property type="entry name" value="ATP SYNTHASE SUBUNIT B"/>
    <property type="match status" value="1"/>
</dbReference>
<evidence type="ECO:0000256" key="10">
    <source>
        <dbReference type="ARBA" id="ARBA00023310"/>
    </source>
</evidence>
<evidence type="ECO:0000256" key="13">
    <source>
        <dbReference type="ARBA" id="ARBA00026054"/>
    </source>
</evidence>
<dbReference type="PANTHER" id="PTHR33445">
    <property type="entry name" value="ATP SYNTHASE SUBUNIT B', CHLOROPLASTIC"/>
    <property type="match status" value="1"/>
</dbReference>
<keyword evidence="10 15" id="KW-0066">ATP synthesis</keyword>
<reference evidence="17 18" key="1">
    <citation type="journal article" date="2010" name="BMC Genomics">
        <title>Unprecedented loss of ammonia assimilation capability in a urease-encoding bacterial mutualist.</title>
        <authorList>
            <person name="Williams L.E."/>
            <person name="Wernegreen J.J."/>
        </authorList>
    </citation>
    <scope>NUCLEOTIDE SEQUENCE [LARGE SCALE GENOMIC DNA]</scope>
    <source>
        <strain evidence="17 18">BVAF</strain>
    </source>
</reference>
<dbReference type="HOGENOM" id="CLU_079215_4_5_6"/>
<proteinExistence type="inferred from homology"/>
<keyword evidence="5 15" id="KW-0812">Transmembrane</keyword>
<evidence type="ECO:0000256" key="1">
    <source>
        <dbReference type="ARBA" id="ARBA00005513"/>
    </source>
</evidence>
<sequence length="161" mass="18909">MNLNATILGQSVSFIFFVWFCMRYVWSPLMLIIEKRRRKISDSLENIKQSEIKCKLMHNEAEICLRKARIKSEEIIKHAYKCKSQILHDAQQEAHQEFSKIVCKAKAQIDQERKRVADELRKKIGQFIMEGVEKIVDNRSISNIISDDYIHAVVQTLLNED</sequence>
<evidence type="ECO:0000313" key="17">
    <source>
        <dbReference type="EMBL" id="ADV33418.1"/>
    </source>
</evidence>
<evidence type="ECO:0000256" key="11">
    <source>
        <dbReference type="ARBA" id="ARBA00025198"/>
    </source>
</evidence>
<evidence type="ECO:0000256" key="6">
    <source>
        <dbReference type="ARBA" id="ARBA00022781"/>
    </source>
</evidence>
<evidence type="ECO:0000256" key="5">
    <source>
        <dbReference type="ARBA" id="ARBA00022692"/>
    </source>
</evidence>
<dbReference type="GO" id="GO:0005886">
    <property type="term" value="C:plasma membrane"/>
    <property type="evidence" value="ECO:0007669"/>
    <property type="project" value="UniProtKB-SubCell"/>
</dbReference>
<evidence type="ECO:0000256" key="9">
    <source>
        <dbReference type="ARBA" id="ARBA00023136"/>
    </source>
</evidence>
<keyword evidence="3 15" id="KW-1003">Cell membrane</keyword>
<keyword evidence="8 15" id="KW-0406">Ion transport</keyword>
<evidence type="ECO:0000256" key="2">
    <source>
        <dbReference type="ARBA" id="ARBA00022448"/>
    </source>
</evidence>
<dbReference type="GO" id="GO:0046961">
    <property type="term" value="F:proton-transporting ATPase activity, rotational mechanism"/>
    <property type="evidence" value="ECO:0007669"/>
    <property type="project" value="TreeGrafter"/>
</dbReference>
<evidence type="ECO:0000256" key="14">
    <source>
        <dbReference type="ARBA" id="ARBA00037847"/>
    </source>
</evidence>
<evidence type="ECO:0000256" key="16">
    <source>
        <dbReference type="RuleBase" id="RU003848"/>
    </source>
</evidence>
<comment type="subunit">
    <text evidence="15">F-type ATPases have 2 components, F(1) - the catalytic core - and F(0) - the membrane proton channel. F(1) has five subunits: alpha(3), beta(3), gamma(1), delta(1), epsilon(1). F(0) has three main subunits: a(1), b(2) and c(10-14). The alpha and beta chains form an alternating ring which encloses part of the gamma chain. F(1) is attached to F(0) by a central stalk formed by the gamma and epsilon chains, while a peripheral stalk is formed by the delta and b chains.</text>
</comment>
<evidence type="ECO:0000256" key="3">
    <source>
        <dbReference type="ARBA" id="ARBA00022475"/>
    </source>
</evidence>
<dbReference type="AlphaFoldDB" id="E8Q5U9"/>
<dbReference type="NCBIfam" id="TIGR01144">
    <property type="entry name" value="ATP_synt_b"/>
    <property type="match status" value="1"/>
</dbReference>
<evidence type="ECO:0000256" key="4">
    <source>
        <dbReference type="ARBA" id="ARBA00022547"/>
    </source>
</evidence>
<dbReference type="GO" id="GO:0012505">
    <property type="term" value="C:endomembrane system"/>
    <property type="evidence" value="ECO:0007669"/>
    <property type="project" value="UniProtKB-SubCell"/>
</dbReference>
<dbReference type="EMBL" id="CP002189">
    <property type="protein sequence ID" value="ADV33418.1"/>
    <property type="molecule type" value="Genomic_DNA"/>
</dbReference>
<keyword evidence="9 15" id="KW-0472">Membrane</keyword>
<dbReference type="STRING" id="859654.BVAF_004"/>
<evidence type="ECO:0000256" key="15">
    <source>
        <dbReference type="HAMAP-Rule" id="MF_01398"/>
    </source>
</evidence>
<dbReference type="HAMAP" id="MF_01398">
    <property type="entry name" value="ATP_synth_b_bprime"/>
    <property type="match status" value="1"/>
</dbReference>
<dbReference type="InterPro" id="IPR028987">
    <property type="entry name" value="ATP_synth_B-like_membr_sf"/>
</dbReference>
<evidence type="ECO:0000256" key="8">
    <source>
        <dbReference type="ARBA" id="ARBA00023065"/>
    </source>
</evidence>
<evidence type="ECO:0000256" key="12">
    <source>
        <dbReference type="ARBA" id="ARBA00025614"/>
    </source>
</evidence>
<evidence type="ECO:0000313" key="18">
    <source>
        <dbReference type="Proteomes" id="UP000007464"/>
    </source>
</evidence>
<dbReference type="InterPro" id="IPR050059">
    <property type="entry name" value="ATP_synthase_B_chain"/>
</dbReference>
<feature type="transmembrane region" description="Helical" evidence="15">
    <location>
        <begin position="12"/>
        <end position="33"/>
    </location>
</feature>
<dbReference type="SUPFAM" id="SSF81573">
    <property type="entry name" value="F1F0 ATP synthase subunit B, membrane domain"/>
    <property type="match status" value="1"/>
</dbReference>
<comment type="function">
    <text evidence="11 15">F(1)F(0) ATP synthase produces ATP from ADP in the presence of a proton or sodium gradient. F-type ATPases consist of two structural domains, F(1) containing the extramembraneous catalytic core and F(0) containing the membrane proton channel, linked together by a central stalk and a peripheral stalk. During catalysis, ATP synthesis in the catalytic domain of F(1) is coupled via a rotary mechanism of the central stalk subunits to proton translocation.</text>
</comment>
<dbReference type="CDD" id="cd06503">
    <property type="entry name" value="ATP-synt_Fo_b"/>
    <property type="match status" value="1"/>
</dbReference>
<dbReference type="Pfam" id="PF00430">
    <property type="entry name" value="ATP-synt_B"/>
    <property type="match status" value="1"/>
</dbReference>
<name>E8Q5U9_BLOVB</name>
<dbReference type="Proteomes" id="UP000007464">
    <property type="component" value="Chromosome"/>
</dbReference>
<dbReference type="NCBIfam" id="NF004411">
    <property type="entry name" value="PRK05759.1-2"/>
    <property type="match status" value="1"/>
</dbReference>
<dbReference type="InterPro" id="IPR002146">
    <property type="entry name" value="ATP_synth_b/b'su_bac/chlpt"/>
</dbReference>
<accession>E8Q5U9</accession>
<comment type="subunit">
    <text evidence="13">F-type ATPases have 2 components, F(1) - the catalytic core - and F(0) - the membrane proton channel. F(1) has five subunits: alpha(3), beta(3), gamma(1), delta(1), epsilon(1). F(0) has four main subunits: a(1), b(2) and c(10-14). The alpha and beta chains form an alternating ring which encloses part of the gamma chain. F(1) is attached to F(0) by a central stalk formed by the gamma and epsilon chains, while a peripheral stalk is formed by the delta and b chains.</text>
</comment>
<dbReference type="GO" id="GO:0045259">
    <property type="term" value="C:proton-transporting ATP synthase complex"/>
    <property type="evidence" value="ECO:0007669"/>
    <property type="project" value="UniProtKB-KW"/>
</dbReference>
<gene>
    <name evidence="15 17" type="primary">atpF</name>
    <name evidence="17" type="ordered locus">BVAF_004</name>
</gene>
<dbReference type="OrthoDB" id="9788020at2"/>
<comment type="function">
    <text evidence="12">Component of the F(0) channel, it forms part of the peripheral stalk, linking F(1) to F(0). The b'-subunit is a diverged and duplicated form of b found in plants and photosynthetic bacteria.</text>
</comment>
<evidence type="ECO:0000256" key="7">
    <source>
        <dbReference type="ARBA" id="ARBA00022989"/>
    </source>
</evidence>
<comment type="subcellular location">
    <subcellularLocation>
        <location evidence="15">Cell inner membrane</location>
        <topology evidence="15">Single-pass membrane protein</topology>
    </subcellularLocation>
    <subcellularLocation>
        <location evidence="14">Endomembrane system</location>
        <topology evidence="14">Single-pass membrane protein</topology>
    </subcellularLocation>
</comment>
<dbReference type="GO" id="GO:0046933">
    <property type="term" value="F:proton-transporting ATP synthase activity, rotational mechanism"/>
    <property type="evidence" value="ECO:0007669"/>
    <property type="project" value="UniProtKB-UniRule"/>
</dbReference>